<dbReference type="AlphaFoldDB" id="A0A3N2D2I1"/>
<evidence type="ECO:0000313" key="13">
    <source>
        <dbReference type="EMBL" id="ROR93976.1"/>
    </source>
</evidence>
<accession>A0A3N2D2I1</accession>
<feature type="domain" description="Mur ligase central" evidence="12">
    <location>
        <begin position="153"/>
        <end position="327"/>
    </location>
</feature>
<evidence type="ECO:0000256" key="6">
    <source>
        <dbReference type="ARBA" id="ARBA00022840"/>
    </source>
</evidence>
<evidence type="ECO:0000256" key="4">
    <source>
        <dbReference type="ARBA" id="ARBA00022723"/>
    </source>
</evidence>
<dbReference type="Pfam" id="PF02875">
    <property type="entry name" value="Mur_ligase_C"/>
    <property type="match status" value="1"/>
</dbReference>
<dbReference type="GO" id="GO:0046872">
    <property type="term" value="F:metal ion binding"/>
    <property type="evidence" value="ECO:0007669"/>
    <property type="project" value="UniProtKB-KW"/>
</dbReference>
<evidence type="ECO:0000256" key="1">
    <source>
        <dbReference type="ARBA" id="ARBA00008276"/>
    </source>
</evidence>
<evidence type="ECO:0000256" key="2">
    <source>
        <dbReference type="ARBA" id="ARBA00013025"/>
    </source>
</evidence>
<dbReference type="GO" id="GO:0005737">
    <property type="term" value="C:cytoplasm"/>
    <property type="evidence" value="ECO:0007669"/>
    <property type="project" value="TreeGrafter"/>
</dbReference>
<dbReference type="Pfam" id="PF08245">
    <property type="entry name" value="Mur_ligase_M"/>
    <property type="match status" value="1"/>
</dbReference>
<dbReference type="InterPro" id="IPR036565">
    <property type="entry name" value="Mur-like_cat_sf"/>
</dbReference>
<dbReference type="PROSITE" id="PS01012">
    <property type="entry name" value="FOLYLPOLYGLU_SYNT_2"/>
    <property type="match status" value="1"/>
</dbReference>
<dbReference type="RefSeq" id="WP_123740845.1">
    <property type="nucleotide sequence ID" value="NZ_RKHQ01000002.1"/>
</dbReference>
<dbReference type="PANTHER" id="PTHR11136">
    <property type="entry name" value="FOLYLPOLYGLUTAMATE SYNTHASE-RELATED"/>
    <property type="match status" value="1"/>
</dbReference>
<keyword evidence="7" id="KW-0460">Magnesium</keyword>
<dbReference type="InterPro" id="IPR013221">
    <property type="entry name" value="Mur_ligase_cen"/>
</dbReference>
<dbReference type="Proteomes" id="UP000275356">
    <property type="component" value="Unassembled WGS sequence"/>
</dbReference>
<dbReference type="GO" id="GO:0004326">
    <property type="term" value="F:tetrahydrofolylpolyglutamate synthase activity"/>
    <property type="evidence" value="ECO:0007669"/>
    <property type="project" value="UniProtKB-EC"/>
</dbReference>
<evidence type="ECO:0000256" key="10">
    <source>
        <dbReference type="SAM" id="MobiDB-lite"/>
    </source>
</evidence>
<dbReference type="Gene3D" id="3.40.1190.10">
    <property type="entry name" value="Mur-like, catalytic domain"/>
    <property type="match status" value="1"/>
</dbReference>
<organism evidence="13 14">
    <name type="scientific">Salana multivorans</name>
    <dbReference type="NCBI Taxonomy" id="120377"/>
    <lineage>
        <taxon>Bacteria</taxon>
        <taxon>Bacillati</taxon>
        <taxon>Actinomycetota</taxon>
        <taxon>Actinomycetes</taxon>
        <taxon>Micrococcales</taxon>
        <taxon>Beutenbergiaceae</taxon>
        <taxon>Salana</taxon>
    </lineage>
</organism>
<name>A0A3N2D2I1_9MICO</name>
<evidence type="ECO:0000259" key="12">
    <source>
        <dbReference type="Pfam" id="PF08245"/>
    </source>
</evidence>
<dbReference type="OrthoDB" id="9809356at2"/>
<dbReference type="InterPro" id="IPR004101">
    <property type="entry name" value="Mur_ligase_C"/>
</dbReference>
<reference evidence="13 14" key="1">
    <citation type="submission" date="2018-11" db="EMBL/GenBank/DDBJ databases">
        <title>Sequencing the genomes of 1000 actinobacteria strains.</title>
        <authorList>
            <person name="Klenk H.-P."/>
        </authorList>
    </citation>
    <scope>NUCLEOTIDE SEQUENCE [LARGE SCALE GENOMIC DNA]</scope>
    <source>
        <strain evidence="13 14">DSM 13521</strain>
    </source>
</reference>
<comment type="caution">
    <text evidence="13">The sequence shown here is derived from an EMBL/GenBank/DDBJ whole genome shotgun (WGS) entry which is preliminary data.</text>
</comment>
<evidence type="ECO:0000256" key="7">
    <source>
        <dbReference type="ARBA" id="ARBA00022842"/>
    </source>
</evidence>
<feature type="region of interest" description="Disordered" evidence="10">
    <location>
        <begin position="1"/>
        <end position="20"/>
    </location>
</feature>
<comment type="catalytic activity">
    <reaction evidence="9">
        <text>(6S)-5,6,7,8-tetrahydrofolyl-(gamma-L-Glu)(n) + L-glutamate + ATP = (6S)-5,6,7,8-tetrahydrofolyl-(gamma-L-Glu)(n+1) + ADP + phosphate + H(+)</text>
        <dbReference type="Rhea" id="RHEA:10580"/>
        <dbReference type="Rhea" id="RHEA-COMP:14738"/>
        <dbReference type="Rhea" id="RHEA-COMP:14740"/>
        <dbReference type="ChEBI" id="CHEBI:15378"/>
        <dbReference type="ChEBI" id="CHEBI:29985"/>
        <dbReference type="ChEBI" id="CHEBI:30616"/>
        <dbReference type="ChEBI" id="CHEBI:43474"/>
        <dbReference type="ChEBI" id="CHEBI:141005"/>
        <dbReference type="ChEBI" id="CHEBI:456216"/>
        <dbReference type="EC" id="6.3.2.17"/>
    </reaction>
</comment>
<dbReference type="GO" id="GO:0005524">
    <property type="term" value="F:ATP binding"/>
    <property type="evidence" value="ECO:0007669"/>
    <property type="project" value="UniProtKB-KW"/>
</dbReference>
<evidence type="ECO:0000259" key="11">
    <source>
        <dbReference type="Pfam" id="PF02875"/>
    </source>
</evidence>
<dbReference type="PANTHER" id="PTHR11136:SF0">
    <property type="entry name" value="DIHYDROFOLATE SYNTHETASE-RELATED"/>
    <property type="match status" value="1"/>
</dbReference>
<keyword evidence="3" id="KW-0436">Ligase</keyword>
<evidence type="ECO:0000256" key="8">
    <source>
        <dbReference type="ARBA" id="ARBA00030592"/>
    </source>
</evidence>
<keyword evidence="14" id="KW-1185">Reference proteome</keyword>
<keyword evidence="5" id="KW-0547">Nucleotide-binding</keyword>
<evidence type="ECO:0000256" key="5">
    <source>
        <dbReference type="ARBA" id="ARBA00022741"/>
    </source>
</evidence>
<dbReference type="EC" id="6.3.2.17" evidence="2"/>
<dbReference type="InterPro" id="IPR001645">
    <property type="entry name" value="Folylpolyglutamate_synth"/>
</dbReference>
<evidence type="ECO:0000256" key="3">
    <source>
        <dbReference type="ARBA" id="ARBA00022598"/>
    </source>
</evidence>
<sequence length="494" mass="52119">MSRDGADARRASEAGESEQRAREIYREILRRTPEHDFDPTIERVARVVDVLGSPQQMFRAIHLTGTNGKTSTARMIDALLRELGTRTGRFTSPHLSTVRERIAIDGEPLTAQEWVRAWDDVAPYIEMIDAELVASGKYGAGGELSFFEVLTAMALAAFADAPVDVAVLEVGMGGEWDSTNVVDAEVAVLTPISHDHERWLGHTLPEIAAVKSGIIKPGATAVVGNQESEVLEVIAARCVAVGARLVVEIETFDADADADGGVAELDAEAVLAALPDGTTPIALLSRAVAVGGQLVSMRGIGAVYEDVFLPLHGRHQAHNALVALAAVEAFLGGVALPADVVEAAFASVSSPGRMEIVRSSPTILVDAAHNVAGVRAAIDTLEEAFAFERLVGVFGAMADKDVEGMLVELEPVLAELVVSRSTSMRSMEVDDLAELAREVFGEDRVHVAERLDEALTLAVELAESEAYGVGAGAGVVALGSVVLAAEVRTLVGRG</sequence>
<proteinExistence type="inferred from homology"/>
<dbReference type="GO" id="GO:0008841">
    <property type="term" value="F:dihydrofolate synthase activity"/>
    <property type="evidence" value="ECO:0007669"/>
    <property type="project" value="TreeGrafter"/>
</dbReference>
<dbReference type="NCBIfam" id="TIGR01499">
    <property type="entry name" value="folC"/>
    <property type="match status" value="1"/>
</dbReference>
<evidence type="ECO:0000313" key="14">
    <source>
        <dbReference type="Proteomes" id="UP000275356"/>
    </source>
</evidence>
<feature type="domain" description="Mur ligase C-terminal" evidence="11">
    <location>
        <begin position="352"/>
        <end position="473"/>
    </location>
</feature>
<dbReference type="Gene3D" id="3.90.190.20">
    <property type="entry name" value="Mur ligase, C-terminal domain"/>
    <property type="match status" value="1"/>
</dbReference>
<dbReference type="InterPro" id="IPR036615">
    <property type="entry name" value="Mur_ligase_C_dom_sf"/>
</dbReference>
<evidence type="ECO:0000256" key="9">
    <source>
        <dbReference type="ARBA" id="ARBA00047493"/>
    </source>
</evidence>
<dbReference type="EMBL" id="RKHQ01000002">
    <property type="protein sequence ID" value="ROR93976.1"/>
    <property type="molecule type" value="Genomic_DNA"/>
</dbReference>
<dbReference type="InterPro" id="IPR018109">
    <property type="entry name" value="Folylpolyglutamate_synth_CS"/>
</dbReference>
<dbReference type="SUPFAM" id="SSF53244">
    <property type="entry name" value="MurD-like peptide ligases, peptide-binding domain"/>
    <property type="match status" value="1"/>
</dbReference>
<protein>
    <recommendedName>
        <fullName evidence="2">tetrahydrofolate synthase</fullName>
        <ecNumber evidence="2">6.3.2.17</ecNumber>
    </recommendedName>
    <alternativeName>
        <fullName evidence="8">Tetrahydrofolylpolyglutamate synthase</fullName>
    </alternativeName>
</protein>
<keyword evidence="6" id="KW-0067">ATP-binding</keyword>
<dbReference type="SUPFAM" id="SSF53623">
    <property type="entry name" value="MurD-like peptide ligases, catalytic domain"/>
    <property type="match status" value="1"/>
</dbReference>
<gene>
    <name evidence="13" type="ORF">EDD28_3405</name>
</gene>
<comment type="similarity">
    <text evidence="1">Belongs to the folylpolyglutamate synthase family.</text>
</comment>
<keyword evidence="4" id="KW-0479">Metal-binding</keyword>